<feature type="region of interest" description="Disordered" evidence="2">
    <location>
        <begin position="26"/>
        <end position="51"/>
    </location>
</feature>
<organism evidence="3 4">
    <name type="scientific">Geodia barretti</name>
    <name type="common">Barrett's horny sponge</name>
    <dbReference type="NCBI Taxonomy" id="519541"/>
    <lineage>
        <taxon>Eukaryota</taxon>
        <taxon>Metazoa</taxon>
        <taxon>Porifera</taxon>
        <taxon>Demospongiae</taxon>
        <taxon>Heteroscleromorpha</taxon>
        <taxon>Tetractinellida</taxon>
        <taxon>Astrophorina</taxon>
        <taxon>Geodiidae</taxon>
        <taxon>Geodia</taxon>
    </lineage>
</organism>
<accession>A0AA35SBW9</accession>
<protein>
    <submittedName>
        <fullName evidence="3">Uncharacterized protein</fullName>
    </submittedName>
</protein>
<sequence length="110" mass="12165">AGIVASFIDIPLRNLEDAALNLVGLGGGEKKEGRTNGDNDGQRTAEEGGVGHENIYFSELERAEEKRMRLEEDGAEDQEDANMDELKGYFSLFITTANMDELKGYFSLFI</sequence>
<name>A0AA35SBW9_GEOBA</name>
<gene>
    <name evidence="3" type="ORF">GBAR_LOCUS15554</name>
</gene>
<dbReference type="EMBL" id="CASHTH010002262">
    <property type="protein sequence ID" value="CAI8027163.1"/>
    <property type="molecule type" value="Genomic_DNA"/>
</dbReference>
<evidence type="ECO:0000313" key="3">
    <source>
        <dbReference type="EMBL" id="CAI8027163.1"/>
    </source>
</evidence>
<dbReference type="AlphaFoldDB" id="A0AA35SBW9"/>
<feature type="compositionally biased region" description="Basic and acidic residues" evidence="2">
    <location>
        <begin position="28"/>
        <end position="50"/>
    </location>
</feature>
<keyword evidence="4" id="KW-1185">Reference proteome</keyword>
<evidence type="ECO:0000256" key="2">
    <source>
        <dbReference type="SAM" id="MobiDB-lite"/>
    </source>
</evidence>
<evidence type="ECO:0000256" key="1">
    <source>
        <dbReference type="SAM" id="Coils"/>
    </source>
</evidence>
<feature type="non-terminal residue" evidence="3">
    <location>
        <position position="110"/>
    </location>
</feature>
<keyword evidence="1" id="KW-0175">Coiled coil</keyword>
<reference evidence="3" key="1">
    <citation type="submission" date="2023-03" db="EMBL/GenBank/DDBJ databases">
        <authorList>
            <person name="Steffen K."/>
            <person name="Cardenas P."/>
        </authorList>
    </citation>
    <scope>NUCLEOTIDE SEQUENCE</scope>
</reference>
<feature type="coiled-coil region" evidence="1">
    <location>
        <begin position="53"/>
        <end position="80"/>
    </location>
</feature>
<comment type="caution">
    <text evidence="3">The sequence shown here is derived from an EMBL/GenBank/DDBJ whole genome shotgun (WGS) entry which is preliminary data.</text>
</comment>
<proteinExistence type="predicted"/>
<dbReference type="Proteomes" id="UP001174909">
    <property type="component" value="Unassembled WGS sequence"/>
</dbReference>
<feature type="non-terminal residue" evidence="3">
    <location>
        <position position="1"/>
    </location>
</feature>
<evidence type="ECO:0000313" key="4">
    <source>
        <dbReference type="Proteomes" id="UP001174909"/>
    </source>
</evidence>